<evidence type="ECO:0000256" key="4">
    <source>
        <dbReference type="ARBA" id="ARBA00018123"/>
    </source>
</evidence>
<dbReference type="InterPro" id="IPR014033">
    <property type="entry name" value="Arginase"/>
</dbReference>
<evidence type="ECO:0000256" key="3">
    <source>
        <dbReference type="ARBA" id="ARBA00012168"/>
    </source>
</evidence>
<dbReference type="EMBL" id="JAGGLG010000008">
    <property type="protein sequence ID" value="MBP2017933.1"/>
    <property type="molecule type" value="Genomic_DNA"/>
</dbReference>
<gene>
    <name evidence="12" type="ORF">J2Z79_001319</name>
</gene>
<evidence type="ECO:0000256" key="5">
    <source>
        <dbReference type="ARBA" id="ARBA00022503"/>
    </source>
</evidence>
<dbReference type="SUPFAM" id="SSF52768">
    <property type="entry name" value="Arginase/deacetylase"/>
    <property type="match status" value="1"/>
</dbReference>
<evidence type="ECO:0000313" key="13">
    <source>
        <dbReference type="Proteomes" id="UP001519289"/>
    </source>
</evidence>
<comment type="pathway">
    <text evidence="2">Nitrogen metabolism; urea cycle; L-ornithine and urea from L-arginine: step 1/1.</text>
</comment>
<evidence type="ECO:0000256" key="8">
    <source>
        <dbReference type="ARBA" id="ARBA00023211"/>
    </source>
</evidence>
<sequence>MTIHVLGFPTTLGLPRSAVRHGPEALRASGLLQALRRHDPHVVDHGDMAVPPGLTSDPAPTRVAKVVEAARRQRDHWLRVTRPGDLLLTIGGDHSTSLGTIMALAELGDDFDVVWVDAHGDFNTIETSPTGNPHGMVLSLAAGLLPDALGRVITPDRLHLWGIRDLDPGERRLLAAKRVEVLTPAEVRARREQILAGLRPNVFLSFDIDSVDPADAPGTMTPVPGGFTRDEAVDLVKAIVRGRNLIAMDLVEYHPDRDAGGLTNRLACAVLEAALGAWSRCDREASDAHQWPMASPHPF</sequence>
<dbReference type="CDD" id="cd09989">
    <property type="entry name" value="Arginase"/>
    <property type="match status" value="1"/>
</dbReference>
<evidence type="ECO:0000256" key="6">
    <source>
        <dbReference type="ARBA" id="ARBA00022723"/>
    </source>
</evidence>
<protein>
    <recommendedName>
        <fullName evidence="4">Arginase</fullName>
        <ecNumber evidence="3">3.5.3.1</ecNumber>
    </recommendedName>
</protein>
<dbReference type="InterPro" id="IPR006035">
    <property type="entry name" value="Ureohydrolase"/>
</dbReference>
<dbReference type="PRINTS" id="PR00116">
    <property type="entry name" value="ARGINASE"/>
</dbReference>
<evidence type="ECO:0000256" key="1">
    <source>
        <dbReference type="ARBA" id="ARBA00001936"/>
    </source>
</evidence>
<dbReference type="InterPro" id="IPR023696">
    <property type="entry name" value="Ureohydrolase_dom_sf"/>
</dbReference>
<dbReference type="Proteomes" id="UP001519289">
    <property type="component" value="Unassembled WGS sequence"/>
</dbReference>
<dbReference type="PROSITE" id="PS01053">
    <property type="entry name" value="ARGINASE_1"/>
    <property type="match status" value="1"/>
</dbReference>
<keyword evidence="5" id="KW-0056">Arginine metabolism</keyword>
<dbReference type="Gene3D" id="3.40.800.10">
    <property type="entry name" value="Ureohydrolase domain"/>
    <property type="match status" value="1"/>
</dbReference>
<dbReference type="InterPro" id="IPR020855">
    <property type="entry name" value="Ureohydrolase_Mn_BS"/>
</dbReference>
<comment type="similarity">
    <text evidence="10 11">Belongs to the arginase family.</text>
</comment>
<proteinExistence type="inferred from homology"/>
<evidence type="ECO:0000256" key="9">
    <source>
        <dbReference type="ARBA" id="ARBA00047391"/>
    </source>
</evidence>
<keyword evidence="6" id="KW-0479">Metal-binding</keyword>
<organism evidence="12 13">
    <name type="scientific">Symbiobacterium terraclitae</name>
    <dbReference type="NCBI Taxonomy" id="557451"/>
    <lineage>
        <taxon>Bacteria</taxon>
        <taxon>Bacillati</taxon>
        <taxon>Bacillota</taxon>
        <taxon>Clostridia</taxon>
        <taxon>Eubacteriales</taxon>
        <taxon>Symbiobacteriaceae</taxon>
        <taxon>Symbiobacterium</taxon>
    </lineage>
</organism>
<accession>A0ABS4JQW8</accession>
<keyword evidence="7 11" id="KW-0378">Hydrolase</keyword>
<dbReference type="EC" id="3.5.3.1" evidence="3"/>
<evidence type="ECO:0000256" key="7">
    <source>
        <dbReference type="ARBA" id="ARBA00022801"/>
    </source>
</evidence>
<reference evidence="12 13" key="1">
    <citation type="submission" date="2021-03" db="EMBL/GenBank/DDBJ databases">
        <title>Genomic Encyclopedia of Type Strains, Phase IV (KMG-IV): sequencing the most valuable type-strain genomes for metagenomic binning, comparative biology and taxonomic classification.</title>
        <authorList>
            <person name="Goeker M."/>
        </authorList>
    </citation>
    <scope>NUCLEOTIDE SEQUENCE [LARGE SCALE GENOMIC DNA]</scope>
    <source>
        <strain evidence="12 13">DSM 27138</strain>
    </source>
</reference>
<dbReference type="PANTHER" id="PTHR43782">
    <property type="entry name" value="ARGINASE"/>
    <property type="match status" value="1"/>
</dbReference>
<dbReference type="PROSITE" id="PS51409">
    <property type="entry name" value="ARGINASE_2"/>
    <property type="match status" value="1"/>
</dbReference>
<comment type="catalytic activity">
    <reaction evidence="9">
        <text>L-arginine + H2O = urea + L-ornithine</text>
        <dbReference type="Rhea" id="RHEA:20569"/>
        <dbReference type="ChEBI" id="CHEBI:15377"/>
        <dbReference type="ChEBI" id="CHEBI:16199"/>
        <dbReference type="ChEBI" id="CHEBI:32682"/>
        <dbReference type="ChEBI" id="CHEBI:46911"/>
        <dbReference type="EC" id="3.5.3.1"/>
    </reaction>
</comment>
<evidence type="ECO:0000256" key="11">
    <source>
        <dbReference type="RuleBase" id="RU003684"/>
    </source>
</evidence>
<evidence type="ECO:0000256" key="10">
    <source>
        <dbReference type="PROSITE-ProRule" id="PRU00742"/>
    </source>
</evidence>
<dbReference type="GO" id="GO:0004053">
    <property type="term" value="F:arginase activity"/>
    <property type="evidence" value="ECO:0007669"/>
    <property type="project" value="UniProtKB-EC"/>
</dbReference>
<dbReference type="PIRSF" id="PIRSF036979">
    <property type="entry name" value="Arginase"/>
    <property type="match status" value="1"/>
</dbReference>
<evidence type="ECO:0000313" key="12">
    <source>
        <dbReference type="EMBL" id="MBP2017933.1"/>
    </source>
</evidence>
<dbReference type="PANTHER" id="PTHR43782:SF3">
    <property type="entry name" value="ARGINASE"/>
    <property type="match status" value="1"/>
</dbReference>
<evidence type="ECO:0000256" key="2">
    <source>
        <dbReference type="ARBA" id="ARBA00005098"/>
    </source>
</evidence>
<dbReference type="RefSeq" id="WP_209466073.1">
    <property type="nucleotide sequence ID" value="NZ_JAGGLG010000008.1"/>
</dbReference>
<dbReference type="Pfam" id="PF00491">
    <property type="entry name" value="Arginase"/>
    <property type="match status" value="1"/>
</dbReference>
<comment type="cofactor">
    <cofactor evidence="1">
        <name>Mn(2+)</name>
        <dbReference type="ChEBI" id="CHEBI:29035"/>
    </cofactor>
</comment>
<keyword evidence="8" id="KW-0464">Manganese</keyword>
<name>A0ABS4JQW8_9FIRM</name>
<keyword evidence="13" id="KW-1185">Reference proteome</keyword>
<comment type="caution">
    <text evidence="12">The sequence shown here is derived from an EMBL/GenBank/DDBJ whole genome shotgun (WGS) entry which is preliminary data.</text>
</comment>